<proteinExistence type="predicted"/>
<dbReference type="EMBL" id="UPHL01000120">
    <property type="protein sequence ID" value="VAZ85318.1"/>
    <property type="molecule type" value="Genomic_DNA"/>
</dbReference>
<dbReference type="RefSeq" id="WP_099224768.1">
    <property type="nucleotide sequence ID" value="NZ_MWKV01000001.1"/>
</dbReference>
<comment type="caution">
    <text evidence="2">The sequence shown here is derived from an EMBL/GenBank/DDBJ whole genome shotgun (WGS) entry which is preliminary data.</text>
</comment>
<evidence type="ECO:0000259" key="1">
    <source>
        <dbReference type="Pfam" id="PF13701"/>
    </source>
</evidence>
<evidence type="ECO:0000313" key="2">
    <source>
        <dbReference type="EMBL" id="VAZ85318.1"/>
    </source>
</evidence>
<evidence type="ECO:0000313" key="3">
    <source>
        <dbReference type="Proteomes" id="UP000279331"/>
    </source>
</evidence>
<sequence length="466" mass="49823">MHSSYTFTAASAVFDEQNLLSSAGLVPVLELAGQTGLSRLIDKHVDLLSTRVKSGAVNPVGKLTSIIAAMMCGADSIDDADVLRAGGTPRVFDEVYAPSTLGIFLREFTFGHANQLAAVAREHLAALAARAPLLPGAEELVYVDIDSLLRPVYGHHKQGASFGHAKIASRALLRLGLSPQITTISTAQAAPVIAEARLRSGKAASGRAAASQIKQAIHTARDCRAANILVRGDSAFGTKKMMSTCVAEGTQFSLSVSRNKRITAAIEAIDEAAYTPVHYPGAVSDPDTGELISDAQVAETPYTVHLGRGRTLTVRLVVRRVKDARYPGALFPVWRYHPFVTNSELPTAEADITHRRHAIIETTFADLIDGPLAHAPSGLFAANCAWLACAVIAHNLLRAAGTLAGGHHTVARGATMRRDLVNVPARFAAPARKPMLHLPAYWPRRTGWKQLWDNVISYPTAQPRAA</sequence>
<dbReference type="NCBIfam" id="NF033539">
    <property type="entry name" value="transpos_IS1380"/>
    <property type="match status" value="1"/>
</dbReference>
<accession>A0AB38UXP6</accession>
<dbReference type="InterPro" id="IPR025668">
    <property type="entry name" value="Tnp_DDE_dom"/>
</dbReference>
<dbReference type="InterPro" id="IPR047960">
    <property type="entry name" value="Transpos_IS1380"/>
</dbReference>
<dbReference type="Proteomes" id="UP000279331">
    <property type="component" value="Unassembled WGS sequence"/>
</dbReference>
<name>A0AB38UXP6_9MYCO</name>
<protein>
    <recommendedName>
        <fullName evidence="1">Transposase DDE domain-containing protein</fullName>
    </recommendedName>
</protein>
<reference evidence="2 3" key="1">
    <citation type="submission" date="2018-09" db="EMBL/GenBank/DDBJ databases">
        <authorList>
            <person name="Tagini F."/>
        </authorList>
    </citation>
    <scope>NUCLEOTIDE SEQUENCE [LARGE SCALE GENOMIC DNA]</scope>
    <source>
        <strain evidence="2 3">MK42</strain>
    </source>
</reference>
<organism evidence="2 3">
    <name type="scientific">Mycobacterium persicum</name>
    <dbReference type="NCBI Taxonomy" id="1487726"/>
    <lineage>
        <taxon>Bacteria</taxon>
        <taxon>Bacillati</taxon>
        <taxon>Actinomycetota</taxon>
        <taxon>Actinomycetes</taxon>
        <taxon>Mycobacteriales</taxon>
        <taxon>Mycobacteriaceae</taxon>
        <taxon>Mycobacterium</taxon>
    </lineage>
</organism>
<dbReference type="Pfam" id="PF13701">
    <property type="entry name" value="DDE_Tnp_1_4"/>
    <property type="match status" value="1"/>
</dbReference>
<feature type="domain" description="Transposase DDE" evidence="1">
    <location>
        <begin position="12"/>
        <end position="451"/>
    </location>
</feature>
<dbReference type="AlphaFoldDB" id="A0AB38UXP6"/>
<gene>
    <name evidence="2" type="ORF">LAUMK42_04152</name>
</gene>